<feature type="region of interest" description="Disordered" evidence="1">
    <location>
        <begin position="75"/>
        <end position="103"/>
    </location>
</feature>
<sequence length="103" mass="10921">MGQDLKVGGEKGHIQAGGPKVDAHQNPQIIPQPDGGRRTPPGGSLDFGFLHEASLFKGFHHIVDLAPGVPRLQGNVPPGKLPFPKQKIQDPPLARSQARPGLC</sequence>
<organism evidence="2 3">
    <name type="scientific">Thermus thermophilus</name>
    <dbReference type="NCBI Taxonomy" id="274"/>
    <lineage>
        <taxon>Bacteria</taxon>
        <taxon>Thermotogati</taxon>
        <taxon>Deinococcota</taxon>
        <taxon>Deinococci</taxon>
        <taxon>Thermales</taxon>
        <taxon>Thermaceae</taxon>
        <taxon>Thermus</taxon>
    </lineage>
</organism>
<accession>A0A7R7TG45</accession>
<protein>
    <submittedName>
        <fullName evidence="2">Uncharacterized protein</fullName>
    </submittedName>
</protein>
<reference evidence="3" key="1">
    <citation type="submission" date="2021-01" db="EMBL/GenBank/DDBJ databases">
        <title>Complete Genome Sequence of Thermus thermophilus Strain HB5018, Isolated from Mine Onsen Hot Spring.</title>
        <authorList>
            <person name="Miyazaki K."/>
            <person name="Moriya T."/>
            <person name="Nemoto N."/>
            <person name="Oshima T."/>
            <person name="Yura K."/>
            <person name="Bessho Y."/>
        </authorList>
    </citation>
    <scope>NUCLEOTIDE SEQUENCE [LARGE SCALE GENOMIC DNA]</scope>
    <source>
        <strain evidence="3">HB5018</strain>
        <plasmid evidence="3">pHB5018c</plasmid>
    </source>
</reference>
<evidence type="ECO:0000313" key="2">
    <source>
        <dbReference type="EMBL" id="BCP67474.1"/>
    </source>
</evidence>
<dbReference type="Proteomes" id="UP000596099">
    <property type="component" value="Plasmid pHB5018c"/>
</dbReference>
<geneLocation type="plasmid" evidence="2 3">
    <name>pHB5018c</name>
</geneLocation>
<gene>
    <name evidence="2" type="ORF">TthHB5018_c24080</name>
</gene>
<keyword evidence="2" id="KW-0614">Plasmid</keyword>
<dbReference type="EMBL" id="AP024272">
    <property type="protein sequence ID" value="BCP67474.1"/>
    <property type="molecule type" value="Genomic_DNA"/>
</dbReference>
<feature type="region of interest" description="Disordered" evidence="1">
    <location>
        <begin position="1"/>
        <end position="45"/>
    </location>
</feature>
<evidence type="ECO:0000256" key="1">
    <source>
        <dbReference type="SAM" id="MobiDB-lite"/>
    </source>
</evidence>
<evidence type="ECO:0000313" key="3">
    <source>
        <dbReference type="Proteomes" id="UP000596099"/>
    </source>
</evidence>
<proteinExistence type="predicted"/>
<dbReference type="AlphaFoldDB" id="A0A7R7TG45"/>
<name>A0A7R7TG45_THETH</name>